<organism evidence="4 5">
    <name type="scientific">Thermostaphylospora chromogena</name>
    <dbReference type="NCBI Taxonomy" id="35622"/>
    <lineage>
        <taxon>Bacteria</taxon>
        <taxon>Bacillati</taxon>
        <taxon>Actinomycetota</taxon>
        <taxon>Actinomycetes</taxon>
        <taxon>Streptosporangiales</taxon>
        <taxon>Thermomonosporaceae</taxon>
        <taxon>Thermostaphylospora</taxon>
    </lineage>
</organism>
<dbReference type="EMBL" id="FNKK01000002">
    <property type="protein sequence ID" value="SDQ94604.1"/>
    <property type="molecule type" value="Genomic_DNA"/>
</dbReference>
<name>A0A1H1F1C2_9ACTN</name>
<dbReference type="AlphaFoldDB" id="A0A1H1F1C2"/>
<dbReference type="CDD" id="cd07043">
    <property type="entry name" value="STAS_anti-anti-sigma_factors"/>
    <property type="match status" value="1"/>
</dbReference>
<dbReference type="Proteomes" id="UP000217103">
    <property type="component" value="Unassembled WGS sequence"/>
</dbReference>
<dbReference type="NCBIfam" id="TIGR00377">
    <property type="entry name" value="ant_ant_sig"/>
    <property type="match status" value="1"/>
</dbReference>
<evidence type="ECO:0000256" key="1">
    <source>
        <dbReference type="ARBA" id="ARBA00009013"/>
    </source>
</evidence>
<evidence type="ECO:0000313" key="5">
    <source>
        <dbReference type="Proteomes" id="UP000217103"/>
    </source>
</evidence>
<protein>
    <recommendedName>
        <fullName evidence="2">Anti-sigma factor antagonist</fullName>
    </recommendedName>
</protein>
<comment type="similarity">
    <text evidence="1 2">Belongs to the anti-sigma-factor antagonist family.</text>
</comment>
<dbReference type="Gene3D" id="3.30.750.24">
    <property type="entry name" value="STAS domain"/>
    <property type="match status" value="1"/>
</dbReference>
<dbReference type="InterPro" id="IPR036513">
    <property type="entry name" value="STAS_dom_sf"/>
</dbReference>
<dbReference type="GO" id="GO:0043856">
    <property type="term" value="F:anti-sigma factor antagonist activity"/>
    <property type="evidence" value="ECO:0007669"/>
    <property type="project" value="InterPro"/>
</dbReference>
<accession>A0A1H1F1C2</accession>
<dbReference type="RefSeq" id="WP_093259370.1">
    <property type="nucleotide sequence ID" value="NZ_FNKK01000002.1"/>
</dbReference>
<dbReference type="STRING" id="35622.SAMN04489764_2726"/>
<proteinExistence type="inferred from homology"/>
<dbReference type="PANTHER" id="PTHR33495:SF2">
    <property type="entry name" value="ANTI-SIGMA FACTOR ANTAGONIST TM_1081-RELATED"/>
    <property type="match status" value="1"/>
</dbReference>
<evidence type="ECO:0000256" key="2">
    <source>
        <dbReference type="RuleBase" id="RU003749"/>
    </source>
</evidence>
<evidence type="ECO:0000313" key="4">
    <source>
        <dbReference type="EMBL" id="SDQ94604.1"/>
    </source>
</evidence>
<gene>
    <name evidence="4" type="ORF">SAMN04489764_2726</name>
</gene>
<dbReference type="SUPFAM" id="SSF52091">
    <property type="entry name" value="SpoIIaa-like"/>
    <property type="match status" value="1"/>
</dbReference>
<dbReference type="PANTHER" id="PTHR33495">
    <property type="entry name" value="ANTI-SIGMA FACTOR ANTAGONIST TM_1081-RELATED-RELATED"/>
    <property type="match status" value="1"/>
</dbReference>
<dbReference type="InterPro" id="IPR003658">
    <property type="entry name" value="Anti-sigma_ant"/>
</dbReference>
<evidence type="ECO:0000259" key="3">
    <source>
        <dbReference type="PROSITE" id="PS50801"/>
    </source>
</evidence>
<dbReference type="InterPro" id="IPR002645">
    <property type="entry name" value="STAS_dom"/>
</dbReference>
<dbReference type="OrthoDB" id="3216074at2"/>
<sequence>MPGKPADRHGAQVVRVGNRLDAGTVEDVRPRLHEAVDHGRGDLVVDLVELEMIDATGLGVLVGTHRRATDAGRRLVLRNVPPRIMRILAVTRLSRVLAVESTSAFVA</sequence>
<feature type="domain" description="STAS" evidence="3">
    <location>
        <begin position="10"/>
        <end position="107"/>
    </location>
</feature>
<dbReference type="Pfam" id="PF01740">
    <property type="entry name" value="STAS"/>
    <property type="match status" value="1"/>
</dbReference>
<reference evidence="4 5" key="1">
    <citation type="submission" date="2016-10" db="EMBL/GenBank/DDBJ databases">
        <authorList>
            <person name="de Groot N.N."/>
        </authorList>
    </citation>
    <scope>NUCLEOTIDE SEQUENCE [LARGE SCALE GENOMIC DNA]</scope>
    <source>
        <strain evidence="4 5">DSM 43794</strain>
    </source>
</reference>
<dbReference type="PROSITE" id="PS50801">
    <property type="entry name" value="STAS"/>
    <property type="match status" value="1"/>
</dbReference>
<keyword evidence="5" id="KW-1185">Reference proteome</keyword>